<evidence type="ECO:0000313" key="3">
    <source>
        <dbReference type="EnsemblMetazoa" id="XP_019850166.1"/>
    </source>
</evidence>
<feature type="repeat" description="ANK" evidence="1">
    <location>
        <begin position="214"/>
        <end position="246"/>
    </location>
</feature>
<feature type="repeat" description="ANK" evidence="1">
    <location>
        <begin position="181"/>
        <end position="213"/>
    </location>
</feature>
<dbReference type="Pfam" id="PF00023">
    <property type="entry name" value="Ank"/>
    <property type="match status" value="1"/>
</dbReference>
<keyword evidence="4" id="KW-1185">Reference proteome</keyword>
<protein>
    <submittedName>
        <fullName evidence="3">Uncharacterized protein</fullName>
    </submittedName>
</protein>
<proteinExistence type="predicted"/>
<dbReference type="GO" id="GO:0071546">
    <property type="term" value="C:pi-body"/>
    <property type="evidence" value="ECO:0007669"/>
    <property type="project" value="TreeGrafter"/>
</dbReference>
<reference evidence="4" key="1">
    <citation type="journal article" date="2010" name="Nature">
        <title>The Amphimedon queenslandica genome and the evolution of animal complexity.</title>
        <authorList>
            <person name="Srivastava M."/>
            <person name="Simakov O."/>
            <person name="Chapman J."/>
            <person name="Fahey B."/>
            <person name="Gauthier M.E."/>
            <person name="Mitros T."/>
            <person name="Richards G.S."/>
            <person name="Conaco C."/>
            <person name="Dacre M."/>
            <person name="Hellsten U."/>
            <person name="Larroux C."/>
            <person name="Putnam N.H."/>
            <person name="Stanke M."/>
            <person name="Adamska M."/>
            <person name="Darling A."/>
            <person name="Degnan S.M."/>
            <person name="Oakley T.H."/>
            <person name="Plachetzki D.C."/>
            <person name="Zhai Y."/>
            <person name="Adamski M."/>
            <person name="Calcino A."/>
            <person name="Cummins S.F."/>
            <person name="Goodstein D.M."/>
            <person name="Harris C."/>
            <person name="Jackson D.J."/>
            <person name="Leys S.P."/>
            <person name="Shu S."/>
            <person name="Woodcroft B.J."/>
            <person name="Vervoort M."/>
            <person name="Kosik K.S."/>
            <person name="Manning G."/>
            <person name="Degnan B.M."/>
            <person name="Rokhsar D.S."/>
        </authorList>
    </citation>
    <scope>NUCLEOTIDE SEQUENCE [LARGE SCALE GENOMIC DNA]</scope>
</reference>
<dbReference type="Proteomes" id="UP000007879">
    <property type="component" value="Unassembled WGS sequence"/>
</dbReference>
<evidence type="ECO:0000256" key="2">
    <source>
        <dbReference type="SAM" id="MobiDB-lite"/>
    </source>
</evidence>
<dbReference type="PROSITE" id="PS50088">
    <property type="entry name" value="ANK_REPEAT"/>
    <property type="match status" value="3"/>
</dbReference>
<keyword evidence="1" id="KW-0040">ANK repeat</keyword>
<feature type="repeat" description="ANK" evidence="1">
    <location>
        <begin position="110"/>
        <end position="142"/>
    </location>
</feature>
<feature type="compositionally biased region" description="Low complexity" evidence="2">
    <location>
        <begin position="52"/>
        <end position="62"/>
    </location>
</feature>
<sequence length="281" mass="30530">MAFVPAGCEAFTDDDQFDGFDFGDEQGYNYHEKDPSKVALESPPKANNRANSTSIVDSPSITSVPSTSVEELLVCNPTEERMRLAIVSGTRSSVEEILDTGFDPNSVLSGGWTALLYSCDHGHYDIIKLLLEKGANPNAHKDMFSCLMALCCSKNSNQDQLSMCAKLLIDKGARINTHDRHRMTPLIHACQSGHYGIVSVLLSYNADVNRQDLWGWTPLCYAASQDSVPLVTLLLENGADSKLSTHLGDTPVTIALSKGFTTIVSAIEGGKTQHHHMELAA</sequence>
<feature type="region of interest" description="Disordered" evidence="2">
    <location>
        <begin position="35"/>
        <end position="62"/>
    </location>
</feature>
<dbReference type="RefSeq" id="XP_019850166.1">
    <property type="nucleotide sequence ID" value="XM_019994607.1"/>
</dbReference>
<dbReference type="InterPro" id="IPR002110">
    <property type="entry name" value="Ankyrin_rpt"/>
</dbReference>
<reference evidence="3" key="2">
    <citation type="submission" date="2024-06" db="UniProtKB">
        <authorList>
            <consortium name="EnsemblMetazoa"/>
        </authorList>
    </citation>
    <scope>IDENTIFICATION</scope>
</reference>
<dbReference type="InterPro" id="IPR036770">
    <property type="entry name" value="Ankyrin_rpt-contain_sf"/>
</dbReference>
<dbReference type="SUPFAM" id="SSF48403">
    <property type="entry name" value="Ankyrin repeat"/>
    <property type="match status" value="1"/>
</dbReference>
<dbReference type="Pfam" id="PF12796">
    <property type="entry name" value="Ank_2"/>
    <property type="match status" value="2"/>
</dbReference>
<organism evidence="3 4">
    <name type="scientific">Amphimedon queenslandica</name>
    <name type="common">Sponge</name>
    <dbReference type="NCBI Taxonomy" id="400682"/>
    <lineage>
        <taxon>Eukaryota</taxon>
        <taxon>Metazoa</taxon>
        <taxon>Porifera</taxon>
        <taxon>Demospongiae</taxon>
        <taxon>Heteroscleromorpha</taxon>
        <taxon>Haplosclerida</taxon>
        <taxon>Niphatidae</taxon>
        <taxon>Amphimedon</taxon>
    </lineage>
</organism>
<dbReference type="SMART" id="SM00248">
    <property type="entry name" value="ANK"/>
    <property type="match status" value="4"/>
</dbReference>
<dbReference type="EnsemblMetazoa" id="XM_019994607.1">
    <property type="protein sequence ID" value="XP_019850166.1"/>
    <property type="gene ID" value="LOC109580966"/>
</dbReference>
<dbReference type="KEGG" id="aqu:109580966"/>
<dbReference type="PANTHER" id="PTHR24157:SF3">
    <property type="entry name" value="ANKYRIN REPEAT, SAM AND BASIC LEUCINE ZIPPER DOMAIN-CONTAINING PROTEIN 1"/>
    <property type="match status" value="1"/>
</dbReference>
<dbReference type="PROSITE" id="PS50297">
    <property type="entry name" value="ANK_REP_REGION"/>
    <property type="match status" value="3"/>
</dbReference>
<dbReference type="Gene3D" id="1.25.40.20">
    <property type="entry name" value="Ankyrin repeat-containing domain"/>
    <property type="match status" value="1"/>
</dbReference>
<accession>A0AAN0J0C9</accession>
<evidence type="ECO:0000256" key="1">
    <source>
        <dbReference type="PROSITE-ProRule" id="PRU00023"/>
    </source>
</evidence>
<dbReference type="AlphaFoldDB" id="A0AAN0J0C9"/>
<dbReference type="PANTHER" id="PTHR24157">
    <property type="entry name" value="ANKYRIN REPEAT, SAM AND BASIC LEUCINE ZIPPER DOMAIN-CONTAINING PROTEIN 1"/>
    <property type="match status" value="1"/>
</dbReference>
<evidence type="ECO:0000313" key="4">
    <source>
        <dbReference type="Proteomes" id="UP000007879"/>
    </source>
</evidence>
<dbReference type="GeneID" id="109580966"/>
<name>A0AAN0J0C9_AMPQE</name>